<accession>A0A7S4NWN6</accession>
<evidence type="ECO:0000313" key="3">
    <source>
        <dbReference type="EMBL" id="CAE2314542.1"/>
    </source>
</evidence>
<sequence length="173" mass="19633">MSSEEEKKTTEETPKQEENPAATGGDEADKPAADGAPLVKILDKDELKTAEEDEEIIIKERAKLWRFDNSEWKERGSGDVKLLKHKETTKIRVLMRRDKTLKICANHYVDDSMELKEHSGSARAWIYTAPADFAGGEANAEVFAIRFGDAEIAKKWKVEFDKAPEHMKNLKKD</sequence>
<dbReference type="GO" id="GO:0005643">
    <property type="term" value="C:nuclear pore"/>
    <property type="evidence" value="ECO:0007669"/>
    <property type="project" value="TreeGrafter"/>
</dbReference>
<evidence type="ECO:0000259" key="2">
    <source>
        <dbReference type="PROSITE" id="PS50196"/>
    </source>
</evidence>
<dbReference type="PANTHER" id="PTHR23138">
    <property type="entry name" value="RAN BINDING PROTEIN"/>
    <property type="match status" value="1"/>
</dbReference>
<reference evidence="3" key="1">
    <citation type="submission" date="2021-01" db="EMBL/GenBank/DDBJ databases">
        <authorList>
            <person name="Corre E."/>
            <person name="Pelletier E."/>
            <person name="Niang G."/>
            <person name="Scheremetjew M."/>
            <person name="Finn R."/>
            <person name="Kale V."/>
            <person name="Holt S."/>
            <person name="Cochrane G."/>
            <person name="Meng A."/>
            <person name="Brown T."/>
            <person name="Cohen L."/>
        </authorList>
    </citation>
    <scope>NUCLEOTIDE SEQUENCE</scope>
    <source>
        <strain evidence="3">SoJaBio B1-5/56/2</strain>
    </source>
</reference>
<dbReference type="InterPro" id="IPR011993">
    <property type="entry name" value="PH-like_dom_sf"/>
</dbReference>
<dbReference type="GO" id="GO:0005096">
    <property type="term" value="F:GTPase activator activity"/>
    <property type="evidence" value="ECO:0007669"/>
    <property type="project" value="TreeGrafter"/>
</dbReference>
<dbReference type="Pfam" id="PF00638">
    <property type="entry name" value="Ran_BP1"/>
    <property type="match status" value="1"/>
</dbReference>
<dbReference type="CDD" id="cd13179">
    <property type="entry name" value="RanBD_RanBP1"/>
    <property type="match status" value="1"/>
</dbReference>
<name>A0A7S4NWN6_9EUKA</name>
<dbReference type="PANTHER" id="PTHR23138:SF87">
    <property type="entry name" value="E3 SUMO-PROTEIN LIGASE RANBP2"/>
    <property type="match status" value="1"/>
</dbReference>
<gene>
    <name evidence="3" type="ORF">NAES01612_LOCUS15401</name>
</gene>
<dbReference type="PROSITE" id="PS50196">
    <property type="entry name" value="RANBD1"/>
    <property type="match status" value="1"/>
</dbReference>
<evidence type="ECO:0000256" key="1">
    <source>
        <dbReference type="SAM" id="MobiDB-lite"/>
    </source>
</evidence>
<dbReference type="InterPro" id="IPR000156">
    <property type="entry name" value="Ran_bind_dom"/>
</dbReference>
<dbReference type="SUPFAM" id="SSF50729">
    <property type="entry name" value="PH domain-like"/>
    <property type="match status" value="1"/>
</dbReference>
<dbReference type="GO" id="GO:0006913">
    <property type="term" value="P:nucleocytoplasmic transport"/>
    <property type="evidence" value="ECO:0007669"/>
    <property type="project" value="InterPro"/>
</dbReference>
<dbReference type="InterPro" id="IPR045255">
    <property type="entry name" value="RanBP1-like"/>
</dbReference>
<dbReference type="InterPro" id="IPR045256">
    <property type="entry name" value="RanBP1_RanBD"/>
</dbReference>
<protein>
    <recommendedName>
        <fullName evidence="2">RanBD1 domain-containing protein</fullName>
    </recommendedName>
</protein>
<dbReference type="Gene3D" id="2.30.29.30">
    <property type="entry name" value="Pleckstrin-homology domain (PH domain)/Phosphotyrosine-binding domain (PTB)"/>
    <property type="match status" value="1"/>
</dbReference>
<proteinExistence type="predicted"/>
<dbReference type="GO" id="GO:0005737">
    <property type="term" value="C:cytoplasm"/>
    <property type="evidence" value="ECO:0007669"/>
    <property type="project" value="TreeGrafter"/>
</dbReference>
<dbReference type="EMBL" id="HBKR01023493">
    <property type="protein sequence ID" value="CAE2314542.1"/>
    <property type="molecule type" value="Transcribed_RNA"/>
</dbReference>
<feature type="compositionally biased region" description="Basic and acidic residues" evidence="1">
    <location>
        <begin position="1"/>
        <end position="18"/>
    </location>
</feature>
<organism evidence="3">
    <name type="scientific">Paramoeba aestuarina</name>
    <dbReference type="NCBI Taxonomy" id="180227"/>
    <lineage>
        <taxon>Eukaryota</taxon>
        <taxon>Amoebozoa</taxon>
        <taxon>Discosea</taxon>
        <taxon>Flabellinia</taxon>
        <taxon>Dactylopodida</taxon>
        <taxon>Paramoebidae</taxon>
        <taxon>Paramoeba</taxon>
    </lineage>
</organism>
<dbReference type="AlphaFoldDB" id="A0A7S4NWN6"/>
<feature type="region of interest" description="Disordered" evidence="1">
    <location>
        <begin position="1"/>
        <end position="45"/>
    </location>
</feature>
<dbReference type="FunFam" id="2.30.29.30:FF:000312">
    <property type="entry name" value="Ran binding protein 1"/>
    <property type="match status" value="1"/>
</dbReference>
<dbReference type="SMART" id="SM00160">
    <property type="entry name" value="RanBD"/>
    <property type="match status" value="1"/>
</dbReference>
<feature type="domain" description="RanBD1" evidence="2">
    <location>
        <begin position="34"/>
        <end position="169"/>
    </location>
</feature>